<proteinExistence type="predicted"/>
<feature type="region of interest" description="Disordered" evidence="1">
    <location>
        <begin position="183"/>
        <end position="222"/>
    </location>
</feature>
<feature type="compositionally biased region" description="Low complexity" evidence="1">
    <location>
        <begin position="183"/>
        <end position="192"/>
    </location>
</feature>
<feature type="compositionally biased region" description="Polar residues" evidence="1">
    <location>
        <begin position="150"/>
        <end position="164"/>
    </location>
</feature>
<dbReference type="EMBL" id="KU712496">
    <property type="protein sequence ID" value="ANW82749.1"/>
    <property type="molecule type" value="Genomic_RNA"/>
</dbReference>
<evidence type="ECO:0000256" key="1">
    <source>
        <dbReference type="SAM" id="MobiDB-lite"/>
    </source>
</evidence>
<protein>
    <submittedName>
        <fullName evidence="2">VP2</fullName>
    </submittedName>
</protein>
<organism evidence="2">
    <name type="scientific">Bat calicivirus BtCalV/BS58/HUN/2013</name>
    <dbReference type="NCBI Taxonomy" id="1511636"/>
    <lineage>
        <taxon>Viruses</taxon>
        <taxon>Riboviria</taxon>
        <taxon>Orthornavirae</taxon>
        <taxon>Pisuviricota</taxon>
        <taxon>Pisoniviricetes</taxon>
        <taxon>Picornavirales</taxon>
        <taxon>Caliciviridae</taxon>
    </lineage>
</organism>
<evidence type="ECO:0000313" key="2">
    <source>
        <dbReference type="EMBL" id="ANW82749.1"/>
    </source>
</evidence>
<reference evidence="2" key="2">
    <citation type="journal article" date="2016" name="Infect. Genet. Evol.">
        <title>Sequencing and molecular modeling identifies candidate members of Caliciviridae family in bats.</title>
        <authorList>
            <person name="Kemenesi G."/>
            <person name="Gellert A."/>
            <person name="Dallos B."/>
            <person name="Gorfol T."/>
            <person name="Boldogh S."/>
            <person name="Estok P."/>
            <person name="Marton S."/>
            <person name="Oldal M."/>
            <person name="Martella V."/>
            <person name="Banyai K."/>
            <person name="Jakab F."/>
        </authorList>
    </citation>
    <scope>NUCLEOTIDE SEQUENCE</scope>
    <source>
        <strain evidence="2">BtCalV/BS58/HUN/2013</strain>
    </source>
</reference>
<feature type="region of interest" description="Disordered" evidence="1">
    <location>
        <begin position="145"/>
        <end position="164"/>
    </location>
</feature>
<sequence>MAWAAAGQVIGSLAGGATSLGSSLGAAAINAQAQKEINRNNLATSVHMQNKELAMTKELTQISLDYTRSMLQGAGLGKETAALLAANSNRFAKKTWTPSGHKLLGGEGQGWFHSGSQTNMADLGRGVVGLSQAGVRAYKNKRGSYDVTKPESQQGFGNPNWTLRPGSTTGSYAGSWDGFIPSPGWSAPSSPGGSIGRWSNLSTPSIGSASSWASSTRPLVRR</sequence>
<reference evidence="2" key="1">
    <citation type="journal article" date="2014" name="Vector Borne Zoonotic Dis.">
        <title>Molecular survey of RNA viruses in Hungarian bats: discovering novel astroviruses, coronaviruses, and caliciviruses.</title>
        <authorList>
            <person name="Kemenesi G."/>
            <person name="Dallos B."/>
            <person name="Gorfol T."/>
            <person name="Boldogh S."/>
            <person name="Estok P."/>
            <person name="Kurucz K."/>
            <person name="Kutas A."/>
            <person name="Foldes F."/>
            <person name="Oldal M."/>
            <person name="Nemeth V."/>
            <person name="Martella V."/>
            <person name="Banyai K."/>
            <person name="Jakab F."/>
        </authorList>
    </citation>
    <scope>NUCLEOTIDE SEQUENCE</scope>
    <source>
        <strain evidence="2">BtCalV/BS58/HUN/2013</strain>
    </source>
</reference>
<feature type="compositionally biased region" description="Low complexity" evidence="1">
    <location>
        <begin position="202"/>
        <end position="216"/>
    </location>
</feature>
<name>A0A1B1XXT5_9CALI</name>
<accession>A0A1B1XXT5</accession>